<keyword evidence="5" id="KW-0677">Repeat</keyword>
<feature type="transmembrane region" description="Helical" evidence="11">
    <location>
        <begin position="1153"/>
        <end position="1178"/>
    </location>
</feature>
<feature type="compositionally biased region" description="Low complexity" evidence="10">
    <location>
        <begin position="43"/>
        <end position="64"/>
    </location>
</feature>
<gene>
    <name evidence="13" type="ORF">HKI87_10g63180</name>
</gene>
<comment type="subcellular location">
    <subcellularLocation>
        <location evidence="1">Membrane</location>
        <topology evidence="1">Multi-pass membrane protein</topology>
    </subcellularLocation>
</comment>
<feature type="transmembrane region" description="Helical" evidence="11">
    <location>
        <begin position="723"/>
        <end position="741"/>
    </location>
</feature>
<feature type="transmembrane region" description="Helical" evidence="11">
    <location>
        <begin position="1550"/>
        <end position="1577"/>
    </location>
</feature>
<dbReference type="InterPro" id="IPR003439">
    <property type="entry name" value="ABC_transporter-like_ATP-bd"/>
</dbReference>
<feature type="compositionally biased region" description="Basic and acidic residues" evidence="10">
    <location>
        <begin position="75"/>
        <end position="86"/>
    </location>
</feature>
<dbReference type="PROSITE" id="PS50893">
    <property type="entry name" value="ABC_TRANSPORTER_2"/>
    <property type="match status" value="2"/>
</dbReference>
<dbReference type="SUPFAM" id="SSF52540">
    <property type="entry name" value="P-loop containing nucleoside triphosphate hydrolases"/>
    <property type="match status" value="2"/>
</dbReference>
<keyword evidence="9 11" id="KW-0472">Membrane</keyword>
<feature type="transmembrane region" description="Helical" evidence="11">
    <location>
        <begin position="577"/>
        <end position="602"/>
    </location>
</feature>
<evidence type="ECO:0000256" key="2">
    <source>
        <dbReference type="ARBA" id="ARBA00008526"/>
    </source>
</evidence>
<dbReference type="Proteomes" id="UP001472866">
    <property type="component" value="Chromosome 10"/>
</dbReference>
<name>A0AAX4PFX8_9CHLO</name>
<evidence type="ECO:0000313" key="13">
    <source>
        <dbReference type="EMBL" id="WZN64761.1"/>
    </source>
</evidence>
<feature type="transmembrane region" description="Helical" evidence="11">
    <location>
        <begin position="1425"/>
        <end position="1444"/>
    </location>
</feature>
<evidence type="ECO:0000256" key="7">
    <source>
        <dbReference type="ARBA" id="ARBA00022840"/>
    </source>
</evidence>
<evidence type="ECO:0000256" key="1">
    <source>
        <dbReference type="ARBA" id="ARBA00004141"/>
    </source>
</evidence>
<dbReference type="GO" id="GO:0140359">
    <property type="term" value="F:ABC-type transporter activity"/>
    <property type="evidence" value="ECO:0007669"/>
    <property type="project" value="InterPro"/>
</dbReference>
<dbReference type="Gene3D" id="3.40.50.300">
    <property type="entry name" value="P-loop containing nucleotide triphosphate hydrolases"/>
    <property type="match status" value="2"/>
</dbReference>
<dbReference type="FunFam" id="3.40.50.300:FF:002275">
    <property type="entry name" value="ATP-binding cassette, subfamily A (ABC1), member 16"/>
    <property type="match status" value="1"/>
</dbReference>
<dbReference type="SMART" id="SM00382">
    <property type="entry name" value="AAA"/>
    <property type="match status" value="2"/>
</dbReference>
<evidence type="ECO:0000256" key="3">
    <source>
        <dbReference type="ARBA" id="ARBA00022448"/>
    </source>
</evidence>
<evidence type="ECO:0000256" key="4">
    <source>
        <dbReference type="ARBA" id="ARBA00022692"/>
    </source>
</evidence>
<dbReference type="CDD" id="cd03263">
    <property type="entry name" value="ABC_subfamily_A"/>
    <property type="match status" value="2"/>
</dbReference>
<dbReference type="GO" id="GO:0016020">
    <property type="term" value="C:membrane"/>
    <property type="evidence" value="ECO:0007669"/>
    <property type="project" value="UniProtKB-SubCell"/>
</dbReference>
<keyword evidence="3" id="KW-0813">Transport</keyword>
<feature type="transmembrane region" description="Helical" evidence="11">
    <location>
        <begin position="107"/>
        <end position="127"/>
    </location>
</feature>
<feature type="transmembrane region" description="Helical" evidence="11">
    <location>
        <begin position="647"/>
        <end position="669"/>
    </location>
</feature>
<keyword evidence="6" id="KW-0547">Nucleotide-binding</keyword>
<evidence type="ECO:0000256" key="10">
    <source>
        <dbReference type="SAM" id="MobiDB-lite"/>
    </source>
</evidence>
<feature type="transmembrane region" description="Helical" evidence="11">
    <location>
        <begin position="1390"/>
        <end position="1413"/>
    </location>
</feature>
<evidence type="ECO:0000313" key="14">
    <source>
        <dbReference type="Proteomes" id="UP001472866"/>
    </source>
</evidence>
<evidence type="ECO:0000259" key="12">
    <source>
        <dbReference type="PROSITE" id="PS50893"/>
    </source>
</evidence>
<dbReference type="InterPro" id="IPR017871">
    <property type="entry name" value="ABC_transporter-like_CS"/>
</dbReference>
<evidence type="ECO:0000256" key="5">
    <source>
        <dbReference type="ARBA" id="ARBA00022737"/>
    </source>
</evidence>
<dbReference type="InterPro" id="IPR013525">
    <property type="entry name" value="ABC2_TM"/>
</dbReference>
<dbReference type="GO" id="GO:0005319">
    <property type="term" value="F:lipid transporter activity"/>
    <property type="evidence" value="ECO:0007669"/>
    <property type="project" value="TreeGrafter"/>
</dbReference>
<accession>A0AAX4PFX8</accession>
<dbReference type="InterPro" id="IPR027417">
    <property type="entry name" value="P-loop_NTPase"/>
</dbReference>
<feature type="transmembrane region" description="Helical" evidence="11">
    <location>
        <begin position="614"/>
        <end position="640"/>
    </location>
</feature>
<dbReference type="PROSITE" id="PS00211">
    <property type="entry name" value="ABC_TRANSPORTER_1"/>
    <property type="match status" value="2"/>
</dbReference>
<dbReference type="InterPro" id="IPR026082">
    <property type="entry name" value="ABCA"/>
</dbReference>
<reference evidence="13 14" key="1">
    <citation type="submission" date="2024-03" db="EMBL/GenBank/DDBJ databases">
        <title>Complete genome sequence of the green alga Chloropicon roscoffensis RCC1871.</title>
        <authorList>
            <person name="Lemieux C."/>
            <person name="Pombert J.-F."/>
            <person name="Otis C."/>
            <person name="Turmel M."/>
        </authorList>
    </citation>
    <scope>NUCLEOTIDE SEQUENCE [LARGE SCALE GENOMIC DNA]</scope>
    <source>
        <strain evidence="13 14">RCC1871</strain>
    </source>
</reference>
<feature type="compositionally biased region" description="Basic and acidic residues" evidence="10">
    <location>
        <begin position="1"/>
        <end position="26"/>
    </location>
</feature>
<keyword evidence="14" id="KW-1185">Reference proteome</keyword>
<evidence type="ECO:0000256" key="8">
    <source>
        <dbReference type="ARBA" id="ARBA00022989"/>
    </source>
</evidence>
<dbReference type="InterPro" id="IPR003593">
    <property type="entry name" value="AAA+_ATPase"/>
</dbReference>
<keyword evidence="4 11" id="KW-0812">Transmembrane</keyword>
<dbReference type="Pfam" id="PF12698">
    <property type="entry name" value="ABC2_membrane_3"/>
    <property type="match status" value="2"/>
</dbReference>
<feature type="domain" description="ABC transporter" evidence="12">
    <location>
        <begin position="1633"/>
        <end position="1867"/>
    </location>
</feature>
<dbReference type="PANTHER" id="PTHR19229:SF36">
    <property type="entry name" value="ATP-BINDING CASSETTE SUB-FAMILY A MEMBER 2"/>
    <property type="match status" value="1"/>
</dbReference>
<dbReference type="GO" id="GO:0005524">
    <property type="term" value="F:ATP binding"/>
    <property type="evidence" value="ECO:0007669"/>
    <property type="project" value="UniProtKB-KW"/>
</dbReference>
<feature type="domain" description="ABC transporter" evidence="12">
    <location>
        <begin position="796"/>
        <end position="1026"/>
    </location>
</feature>
<evidence type="ECO:0000256" key="11">
    <source>
        <dbReference type="SAM" id="Phobius"/>
    </source>
</evidence>
<keyword evidence="7" id="KW-0067">ATP-binding</keyword>
<dbReference type="FunFam" id="3.40.50.300:FF:000335">
    <property type="entry name" value="ATP binding cassette subfamily A member 5"/>
    <property type="match status" value="1"/>
</dbReference>
<dbReference type="EMBL" id="CP151510">
    <property type="protein sequence ID" value="WZN64761.1"/>
    <property type="molecule type" value="Genomic_DNA"/>
</dbReference>
<protein>
    <submittedName>
        <fullName evidence="13">ABC transporter</fullName>
    </submittedName>
</protein>
<feature type="transmembrane region" description="Helical" evidence="11">
    <location>
        <begin position="1343"/>
        <end position="1365"/>
    </location>
</feature>
<dbReference type="PANTHER" id="PTHR19229">
    <property type="entry name" value="ATP-BINDING CASSETTE TRANSPORTER SUBFAMILY A ABCA"/>
    <property type="match status" value="1"/>
</dbReference>
<proteinExistence type="inferred from homology"/>
<comment type="similarity">
    <text evidence="2">Belongs to the ABC transporter superfamily. ABCA family. CPR flippase (TC 3.A.1.211) subfamily.</text>
</comment>
<dbReference type="GO" id="GO:0016887">
    <property type="term" value="F:ATP hydrolysis activity"/>
    <property type="evidence" value="ECO:0007669"/>
    <property type="project" value="InterPro"/>
</dbReference>
<organism evidence="13 14">
    <name type="scientific">Chloropicon roscoffensis</name>
    <dbReference type="NCBI Taxonomy" id="1461544"/>
    <lineage>
        <taxon>Eukaryota</taxon>
        <taxon>Viridiplantae</taxon>
        <taxon>Chlorophyta</taxon>
        <taxon>Chloropicophyceae</taxon>
        <taxon>Chloropicales</taxon>
        <taxon>Chloropicaceae</taxon>
        <taxon>Chloropicon</taxon>
    </lineage>
</organism>
<feature type="transmembrane region" description="Helical" evidence="11">
    <location>
        <begin position="1456"/>
        <end position="1481"/>
    </location>
</feature>
<feature type="region of interest" description="Disordered" evidence="10">
    <location>
        <begin position="1"/>
        <end position="88"/>
    </location>
</feature>
<keyword evidence="8 11" id="KW-1133">Transmembrane helix</keyword>
<evidence type="ECO:0000256" key="6">
    <source>
        <dbReference type="ARBA" id="ARBA00022741"/>
    </source>
</evidence>
<evidence type="ECO:0000256" key="9">
    <source>
        <dbReference type="ARBA" id="ARBA00023136"/>
    </source>
</evidence>
<dbReference type="Pfam" id="PF00005">
    <property type="entry name" value="ABC_tran"/>
    <property type="match status" value="2"/>
</dbReference>
<feature type="transmembrane region" description="Helical" evidence="11">
    <location>
        <begin position="535"/>
        <end position="557"/>
    </location>
</feature>
<sequence length="2001" mass="221736">MAGDGADRVEREGTPHTDDSAVVKFEEGDDYVVGHPASRRSSQRSSWRSLSSPSRMSPMMSPDSSDSEAPPTPAERLESSKQRRGETTWSQVKALLKKNYPMKYKRFSNIALLLLEILVPFIFFFLMSVGKLAKPNKTEAGNDATDLLKYQKTSATTGSTFPIMDPRWTASADESEGLNYCSYMGGAGSSLGDIFSVFSNGKGAPKFSPSNKLLFSPNDEEHTALMRGAAKRLLCSRTADETKTWPLRNLNAVTQSVIPDAFINNLALGKAFTRNQTNSYMDIITGCNYLYYLYNDCLTGEVSIRDSFFESIINPSPEDKERADTSPTDIVLSTLTNIIRTNATEFNLFLECLDGVSAEGKPQLQILKTILDEDPCQETCLNDESCIGDVLDLFLVGFPSERDAVKYVEENPMEAMGVVSFDSSLSSSDEYFAYTLRVNGTDIAPVGEEFLVWQSMGAPAQFHWWKGYYSFVNMQHAVDKAIADLKDNGTAAGSSNGSGEANGSAASFVEENIVMLSPYPSLEITTISVDRIANMGMGIIFGIAWLCTIVIQTYNLVFEKQTNLQEFQFIMGLNPALYWVMHFFVSYVPQIIIAVVVGALAGQEDPIGGFIHSSWTVLMVFFLVFQASLTAFVAACSALFDKVATACIGMVMIWVVSLLPALLVCTLYPGGNAAWLIVGILPASNAFSFGQHVMQMESIREGVQWNNMTKSILGYGDINTQTYFLIAAFDVAFYVFLVWICSDKKYKKIYDFVKAKVCCRFLSGAEDSLRLSGNNEPRKKDVDLFQQLKTRKIPTVQLDVLRKVYPNGVEALKGLSMSMYEGEVTALLGSNGAGKSTTISILTGRLKPTSGDARILGRSLLKDLSLIRRGMGVCTQHDSLWPLMTVKEHMVYFSYIKGLTARVAVEEMRTTLSQLDILHQTDTLSKNLSGGQRRKLNLSLALLGSPYFILLDEPSTGMDPKSRKDTWDFIKDAKRDRVILITTHYMDEAEVLGDKIAIMSHGSLKCWGTPSFLKSSLRLGYQLRFLCNEAKPNPAIEKVVNDHTKSANFEPMAGSELKILLPESERKCFPELLRSVASKENELNVESYGLVCTTMEDTFLQIVKTSSLQVGDSAKLEKQLTDVEKKMKDSSDFLNNNFAILLWKRFLYLKREAVLNSVQFVAIIFMMILGCGVLSSVVTPKIPTTQKPELVTARLNLEAPPSEVAVAQNASDANSIYESMENFYAEDFSLRYSLVAQNESEFQDALASNITNQKVSCNKAPMQTCASVYIEDGNGGEGEQYTLLFSQSAFHSPAASVNLFDSYVLRKENENSTLGIEVTNHPLPLVGVKPKPSIQDYIQQSNITFTAIILGLAVLATWMATHVTYEKRFGANSLQILSGTHPLTYHLSNYLWEFCIFCFVSVFIFLVFFLMPTRSLFNFPHGLDATIYLILLFGPACISFGYLLQTPFQSEMMSFGMLFGINAIVGLILFDVAAILVAISFPEFSPSSVTVQILSIIEWIFPLHPVFAVTRGIFEVTWFAIYRAYPILCSDVFYCSVYGPYKPEDAGRSIVMRMIVFLAAEAVGYMALFLAIEFDLFSIEWLRRRKHKFVPRDIDEDVSAERDRVMGVAGKSKREGDLSIRQLADEHGRRDLVIIRNLWVAYGKRMILKGLSFGLKEGRCFGLLGVNGAGKSTFFKILTGATGAAHGEVLICRDGQTIDLLKAKGVGRSKLVGYCPQSDALLPKLTVVEQLQIYGVIKGMGKADIATSITTLVTSLGLRKFQDKQIGSLSGGNRRKVSVAVSLLGEPALVLLDEPSAGLDPASRRSLWNAITNSTMDKTVVLTSHSMEECEALCDYVGLMSSGEFHAFGTITHLKERFGRGYCGKLYVGFGRMLNVLNYLENTAWLQVDEVCGSEIRVILGSDIDLATVFEELEKVFTRGDIMDYSVSPTTLDEIFLGFAGGLLQRNFVCRTELAVSVTDFTYNEEVKNRLSIMENRSHQAASYRRSKSFGNAQSLGLSKF</sequence>